<evidence type="ECO:0000313" key="5">
    <source>
        <dbReference type="EMBL" id="EAS05517.2"/>
    </source>
</evidence>
<sequence length="345" mass="39640">MGDKKGKKKGGGEEDESTLQLSRQYKKKCELNGINPSKLFKEKLDFAVEEDENIEKIHLWEELGPVGVRSIMDSLTEIPYLHTKSIRLWKVKAQDEGTRTICNYMEKSKTIEYLDLMDNQVGSLGCEFLGRVLHPQIEIPLLKLKLDHNEFGTEGLMQLAAGLCMNSVLEKLSLNYCAITAEGSKYIQQILSFVNTNLKKLKMKGNLLKNEGVHQLFRAFKVNKTLEKVDLSDNQFDTTLGDDQDPEANPNFFETNKDAIEHNKQIIENICEVLKAADTLLYYDFRFNNISKTDAKAIIDCLEANKNIYYMELSEHIPKDLIERKKGLMKKRKPKKKKKKKAKKK</sequence>
<organism evidence="5 6">
    <name type="scientific">Tetrahymena thermophila (strain SB210)</name>
    <dbReference type="NCBI Taxonomy" id="312017"/>
    <lineage>
        <taxon>Eukaryota</taxon>
        <taxon>Sar</taxon>
        <taxon>Alveolata</taxon>
        <taxon>Ciliophora</taxon>
        <taxon>Intramacronucleata</taxon>
        <taxon>Oligohymenophorea</taxon>
        <taxon>Hymenostomatida</taxon>
        <taxon>Tetrahymenina</taxon>
        <taxon>Tetrahymenidae</taxon>
        <taxon>Tetrahymena</taxon>
    </lineage>
</organism>
<feature type="region of interest" description="Disordered" evidence="4">
    <location>
        <begin position="324"/>
        <end position="345"/>
    </location>
</feature>
<gene>
    <name evidence="5" type="ORF">TTHERM_01220370</name>
</gene>
<dbReference type="InterPro" id="IPR027038">
    <property type="entry name" value="RanGap"/>
</dbReference>
<dbReference type="SUPFAM" id="SSF52047">
    <property type="entry name" value="RNI-like"/>
    <property type="match status" value="1"/>
</dbReference>
<evidence type="ECO:0007829" key="8">
    <source>
        <dbReference type="PDB" id="8TID"/>
    </source>
</evidence>
<dbReference type="KEGG" id="tet:TTHERM_01220370"/>
<reference evidence="7 8" key="2">
    <citation type="journal article" date="2023" name="Nat. Commun.">
        <title>Integrated modeling of the Nexin-dynein regulatory complex reveals its regulatory mechanism.</title>
        <authorList>
            <person name="Ghanaeian A."/>
            <person name="Majhi S."/>
            <person name="McCafferty C.L."/>
            <person name="Nami B."/>
            <person name="Black C.S."/>
            <person name="Yang S.K."/>
            <person name="Legal T."/>
            <person name="Papoulas O."/>
            <person name="Janowska M."/>
            <person name="Valente-Paterno M."/>
            <person name="Marcotte E.M."/>
            <person name="Wloga D."/>
            <person name="Bui K.H."/>
        </authorList>
    </citation>
    <scope>STRUCTURE BY ELECTRON MICROSCOPY (3.60 ANGSTROMS)</scope>
    <scope>DISULFIDE BONDS</scope>
</reference>
<dbReference type="GO" id="GO:0005096">
    <property type="term" value="F:GTPase activator activity"/>
    <property type="evidence" value="ECO:0007669"/>
    <property type="project" value="UniProtKB-KW"/>
</dbReference>
<evidence type="ECO:0007829" key="7">
    <source>
        <dbReference type="PDB" id="8TH8"/>
    </source>
</evidence>
<evidence type="ECO:0000256" key="2">
    <source>
        <dbReference type="ARBA" id="ARBA00022614"/>
    </source>
</evidence>
<dbReference type="EMDB" id="EMD-41284"/>
<evidence type="ECO:0000256" key="3">
    <source>
        <dbReference type="ARBA" id="ARBA00022737"/>
    </source>
</evidence>
<dbReference type="SMR" id="Q24CL2"/>
<keyword evidence="3" id="KW-0677">Repeat</keyword>
<accession>Q24CL2</accession>
<dbReference type="PDB" id="8TID">
    <property type="method" value="EM"/>
    <property type="resolution" value="3.60 A"/>
    <property type="chains" value="G=1-345"/>
</dbReference>
<dbReference type="GO" id="GO:0005829">
    <property type="term" value="C:cytosol"/>
    <property type="evidence" value="ECO:0007669"/>
    <property type="project" value="TreeGrafter"/>
</dbReference>
<dbReference type="InterPro" id="IPR001611">
    <property type="entry name" value="Leu-rich_rpt"/>
</dbReference>
<proteinExistence type="evidence at protein level"/>
<dbReference type="PANTHER" id="PTHR24113:SF12">
    <property type="entry name" value="RAN GTPASE-ACTIVATING PROTEIN 1"/>
    <property type="match status" value="1"/>
</dbReference>
<dbReference type="PANTHER" id="PTHR24113">
    <property type="entry name" value="RAN GTPASE-ACTIVATING PROTEIN 1"/>
    <property type="match status" value="1"/>
</dbReference>
<dbReference type="RefSeq" id="XP_001025762.2">
    <property type="nucleotide sequence ID" value="XM_001025762.2"/>
</dbReference>
<dbReference type="OrthoDB" id="341587at2759"/>
<keyword evidence="7 8" id="KW-0002">3D-structure</keyword>
<evidence type="ECO:0000313" key="6">
    <source>
        <dbReference type="Proteomes" id="UP000009168"/>
    </source>
</evidence>
<dbReference type="GO" id="GO:0048471">
    <property type="term" value="C:perinuclear region of cytoplasm"/>
    <property type="evidence" value="ECO:0007669"/>
    <property type="project" value="TreeGrafter"/>
</dbReference>
<dbReference type="AlphaFoldDB" id="Q24CL2"/>
<dbReference type="EMBL" id="GG662367">
    <property type="protein sequence ID" value="EAS05517.2"/>
    <property type="molecule type" value="Genomic_DNA"/>
</dbReference>
<name>Q24CL2_TETTS</name>
<dbReference type="Pfam" id="PF13516">
    <property type="entry name" value="LRR_6"/>
    <property type="match status" value="4"/>
</dbReference>
<feature type="disulfide bond" evidence="7 8">
    <location>
        <begin position="271"/>
        <end position="301"/>
    </location>
</feature>
<evidence type="ECO:0000256" key="1">
    <source>
        <dbReference type="ARBA" id="ARBA00022468"/>
    </source>
</evidence>
<keyword evidence="6" id="KW-1185">Reference proteome</keyword>
<dbReference type="Gene3D" id="3.80.10.10">
    <property type="entry name" value="Ribonuclease Inhibitor"/>
    <property type="match status" value="1"/>
</dbReference>
<dbReference type="GO" id="GO:0005634">
    <property type="term" value="C:nucleus"/>
    <property type="evidence" value="ECO:0007669"/>
    <property type="project" value="TreeGrafter"/>
</dbReference>
<protein>
    <recommendedName>
        <fullName evidence="9">Kinase domain protein</fullName>
    </recommendedName>
</protein>
<evidence type="ECO:0008006" key="9">
    <source>
        <dbReference type="Google" id="ProtNLM"/>
    </source>
</evidence>
<dbReference type="eggNOG" id="KOG4308">
    <property type="taxonomic scope" value="Eukaryota"/>
</dbReference>
<dbReference type="InParanoid" id="Q24CL2"/>
<dbReference type="PDB" id="8TH8">
    <property type="method" value="EM"/>
    <property type="resolution" value="7.40 A"/>
    <property type="chains" value="G=1-345"/>
</dbReference>
<dbReference type="HOGENOM" id="CLU_832819_0_0_1"/>
<dbReference type="GO" id="GO:0031267">
    <property type="term" value="F:small GTPase binding"/>
    <property type="evidence" value="ECO:0007669"/>
    <property type="project" value="TreeGrafter"/>
</dbReference>
<dbReference type="InterPro" id="IPR032675">
    <property type="entry name" value="LRR_dom_sf"/>
</dbReference>
<dbReference type="EMDB" id="EMD-41251"/>
<dbReference type="SMART" id="SM00368">
    <property type="entry name" value="LRR_RI"/>
    <property type="match status" value="5"/>
</dbReference>
<dbReference type="GO" id="GO:0006913">
    <property type="term" value="P:nucleocytoplasmic transport"/>
    <property type="evidence" value="ECO:0007669"/>
    <property type="project" value="TreeGrafter"/>
</dbReference>
<dbReference type="Proteomes" id="UP000009168">
    <property type="component" value="Unassembled WGS sequence"/>
</dbReference>
<reference evidence="6" key="1">
    <citation type="journal article" date="2006" name="PLoS Biol.">
        <title>Macronuclear genome sequence of the ciliate Tetrahymena thermophila, a model eukaryote.</title>
        <authorList>
            <person name="Eisen J.A."/>
            <person name="Coyne R.S."/>
            <person name="Wu M."/>
            <person name="Wu D."/>
            <person name="Thiagarajan M."/>
            <person name="Wortman J.R."/>
            <person name="Badger J.H."/>
            <person name="Ren Q."/>
            <person name="Amedeo P."/>
            <person name="Jones K.M."/>
            <person name="Tallon L.J."/>
            <person name="Delcher A.L."/>
            <person name="Salzberg S.L."/>
            <person name="Silva J.C."/>
            <person name="Haas B.J."/>
            <person name="Majoros W.H."/>
            <person name="Farzad M."/>
            <person name="Carlton J.M."/>
            <person name="Smith R.K. Jr."/>
            <person name="Garg J."/>
            <person name="Pearlman R.E."/>
            <person name="Karrer K.M."/>
            <person name="Sun L."/>
            <person name="Manning G."/>
            <person name="Elde N.C."/>
            <person name="Turkewitz A.P."/>
            <person name="Asai D.J."/>
            <person name="Wilkes D.E."/>
            <person name="Wang Y."/>
            <person name="Cai H."/>
            <person name="Collins K."/>
            <person name="Stewart B.A."/>
            <person name="Lee S.R."/>
            <person name="Wilamowska K."/>
            <person name="Weinberg Z."/>
            <person name="Ruzzo W.L."/>
            <person name="Wloga D."/>
            <person name="Gaertig J."/>
            <person name="Frankel J."/>
            <person name="Tsao C.-C."/>
            <person name="Gorovsky M.A."/>
            <person name="Keeling P.J."/>
            <person name="Waller R.F."/>
            <person name="Patron N.J."/>
            <person name="Cherry J.M."/>
            <person name="Stover N.A."/>
            <person name="Krieger C.J."/>
            <person name="del Toro C."/>
            <person name="Ryder H.F."/>
            <person name="Williamson S.C."/>
            <person name="Barbeau R.A."/>
            <person name="Hamilton E.P."/>
            <person name="Orias E."/>
        </authorList>
    </citation>
    <scope>NUCLEOTIDE SEQUENCE [LARGE SCALE GENOMIC DNA]</scope>
    <source>
        <strain evidence="6">SB210</strain>
    </source>
</reference>
<feature type="compositionally biased region" description="Basic residues" evidence="4">
    <location>
        <begin position="327"/>
        <end position="345"/>
    </location>
</feature>
<keyword evidence="2" id="KW-0433">Leucine-rich repeat</keyword>
<keyword evidence="1" id="KW-0343">GTPase activation</keyword>
<evidence type="ECO:0000256" key="4">
    <source>
        <dbReference type="SAM" id="MobiDB-lite"/>
    </source>
</evidence>
<dbReference type="GeneID" id="7828578"/>